<protein>
    <recommendedName>
        <fullName evidence="9">TonB-dependent receptor plug domain-containing protein</fullName>
    </recommendedName>
</protein>
<dbReference type="Gene3D" id="2.170.130.10">
    <property type="entry name" value="TonB-dependent receptor, plug domain"/>
    <property type="match status" value="1"/>
</dbReference>
<feature type="domain" description="TonB-dependent receptor plug" evidence="9">
    <location>
        <begin position="143"/>
        <end position="265"/>
    </location>
</feature>
<evidence type="ECO:0000256" key="8">
    <source>
        <dbReference type="SAM" id="SignalP"/>
    </source>
</evidence>
<evidence type="ECO:0000256" key="2">
    <source>
        <dbReference type="ARBA" id="ARBA00022448"/>
    </source>
</evidence>
<evidence type="ECO:0000256" key="4">
    <source>
        <dbReference type="ARBA" id="ARBA00022692"/>
    </source>
</evidence>
<dbReference type="SUPFAM" id="SSF56935">
    <property type="entry name" value="Porins"/>
    <property type="match status" value="1"/>
</dbReference>
<organism evidence="10 11">
    <name type="scientific">Chitinophaga pinensis</name>
    <dbReference type="NCBI Taxonomy" id="79329"/>
    <lineage>
        <taxon>Bacteria</taxon>
        <taxon>Pseudomonadati</taxon>
        <taxon>Bacteroidota</taxon>
        <taxon>Chitinophagia</taxon>
        <taxon>Chitinophagales</taxon>
        <taxon>Chitinophagaceae</taxon>
        <taxon>Chitinophaga</taxon>
    </lineage>
</organism>
<keyword evidence="8" id="KW-0732">Signal</keyword>
<evidence type="ECO:0000256" key="5">
    <source>
        <dbReference type="ARBA" id="ARBA00023136"/>
    </source>
</evidence>
<accession>A0A5C6LQ28</accession>
<evidence type="ECO:0000313" key="11">
    <source>
        <dbReference type="Proteomes" id="UP000318815"/>
    </source>
</evidence>
<keyword evidence="4 7" id="KW-0812">Transmembrane</keyword>
<dbReference type="GO" id="GO:0009279">
    <property type="term" value="C:cell outer membrane"/>
    <property type="evidence" value="ECO:0007669"/>
    <property type="project" value="UniProtKB-SubCell"/>
</dbReference>
<proteinExistence type="inferred from homology"/>
<keyword evidence="5 7" id="KW-0472">Membrane</keyword>
<evidence type="ECO:0000313" key="10">
    <source>
        <dbReference type="EMBL" id="TWV94302.1"/>
    </source>
</evidence>
<name>A0A5C6LQ28_9BACT</name>
<feature type="signal peptide" evidence="8">
    <location>
        <begin position="1"/>
        <end position="26"/>
    </location>
</feature>
<comment type="caution">
    <text evidence="10">The sequence shown here is derived from an EMBL/GenBank/DDBJ whole genome shotgun (WGS) entry which is preliminary data.</text>
</comment>
<dbReference type="AlphaFoldDB" id="A0A5C6LQ28"/>
<dbReference type="EMBL" id="VOHS01000048">
    <property type="protein sequence ID" value="TWV94302.1"/>
    <property type="molecule type" value="Genomic_DNA"/>
</dbReference>
<keyword evidence="3 7" id="KW-1134">Transmembrane beta strand</keyword>
<dbReference type="InterPro" id="IPR036942">
    <property type="entry name" value="Beta-barrel_TonB_sf"/>
</dbReference>
<reference evidence="10 11" key="1">
    <citation type="submission" date="2019-08" db="EMBL/GenBank/DDBJ databases">
        <title>Whole genome sequencing of chitin degrading bacteria Chitinophaga pinensis YS16.</title>
        <authorList>
            <person name="Singh R.P."/>
            <person name="Manchanda G."/>
            <person name="Maurya I.K."/>
            <person name="Joshi N.K."/>
            <person name="Srivastava A.K."/>
        </authorList>
    </citation>
    <scope>NUCLEOTIDE SEQUENCE [LARGE SCALE GENOMIC DNA]</scope>
    <source>
        <strain evidence="10 11">YS-16</strain>
    </source>
</reference>
<dbReference type="PROSITE" id="PS52016">
    <property type="entry name" value="TONB_DEPENDENT_REC_3"/>
    <property type="match status" value="1"/>
</dbReference>
<dbReference type="NCBIfam" id="TIGR04057">
    <property type="entry name" value="SusC_RagA_signa"/>
    <property type="match status" value="1"/>
</dbReference>
<evidence type="ECO:0000259" key="9">
    <source>
        <dbReference type="Pfam" id="PF07715"/>
    </source>
</evidence>
<dbReference type="InterPro" id="IPR037066">
    <property type="entry name" value="Plug_dom_sf"/>
</dbReference>
<dbReference type="Proteomes" id="UP000318815">
    <property type="component" value="Unassembled WGS sequence"/>
</dbReference>
<comment type="similarity">
    <text evidence="7">Belongs to the TonB-dependent receptor family.</text>
</comment>
<keyword evidence="11" id="KW-1185">Reference proteome</keyword>
<dbReference type="OrthoDB" id="9768177at2"/>
<dbReference type="Gene3D" id="2.40.170.20">
    <property type="entry name" value="TonB-dependent receptor, beta-barrel domain"/>
    <property type="match status" value="1"/>
</dbReference>
<gene>
    <name evidence="10" type="ORF">FEF09_25855</name>
</gene>
<dbReference type="InterPro" id="IPR039426">
    <property type="entry name" value="TonB-dep_rcpt-like"/>
</dbReference>
<evidence type="ECO:0000256" key="7">
    <source>
        <dbReference type="PROSITE-ProRule" id="PRU01360"/>
    </source>
</evidence>
<evidence type="ECO:0000256" key="6">
    <source>
        <dbReference type="ARBA" id="ARBA00023237"/>
    </source>
</evidence>
<dbReference type="InterPro" id="IPR023997">
    <property type="entry name" value="TonB-dep_OMP_SusC/RagA_CS"/>
</dbReference>
<evidence type="ECO:0000256" key="1">
    <source>
        <dbReference type="ARBA" id="ARBA00004571"/>
    </source>
</evidence>
<dbReference type="Pfam" id="PF07715">
    <property type="entry name" value="Plug"/>
    <property type="match status" value="1"/>
</dbReference>
<dbReference type="InterPro" id="IPR012910">
    <property type="entry name" value="Plug_dom"/>
</dbReference>
<keyword evidence="6 7" id="KW-0998">Cell outer membrane</keyword>
<comment type="subcellular location">
    <subcellularLocation>
        <location evidence="1 7">Cell outer membrane</location>
        <topology evidence="1 7">Multi-pass membrane protein</topology>
    </subcellularLocation>
</comment>
<sequence>MGMPERAKCSTLFLLLYTCCLLQVHAQQEQAGISVSGRQLSLQYIFTRIQEQTDYYFSYGADIDITRTMDVNFKQTPLRTVLNTILKKDYAWQFDGRSINVRKIRQTPIPGPADKPPPDTPRLIQGKALDETVIIAYGTTTQRFNTGNVTAIKAGSIGGQSGTNLLLALQGRVPGLLVTQTGGIGGMAMKVQLRGQNSLENGTQPLFIIDGIPYNPTLSGGLGSQIWGEKASAFNFINPEDVESIDVLKDADATAIYGSRGANGVILINTRKGKAGKTLLRFNITTGMTHTARSVRLLNTTAYLEMRNEAFRNDGVTPTERNAPDLLKWNPERYTDWQKELIGGTGNITSTQASISGGSNNYQYLLSGHYRRETMVFPGSFGDTRGGIHFSTNANSTDQRFTATFTGSFLADKTTLPGFDFTSRIMLPPNTPPAYLEDGSLNYSWLNPYIGLIGPLFNADVKNLLANIGLQYQLLPGLILKTNIGYNWLTGRSISLTPLAIYAPAIRNTRTGSSQHFHYEGSSRIIEPQATYTLNKHDWHLQLLAGGTLQGYNENRDALYADGFKDDALLRNIYYADTVYGKTELSAYRYLALFGRMGIHYKTAICST</sequence>
<feature type="chain" id="PRO_5022844292" description="TonB-dependent receptor plug domain-containing protein" evidence="8">
    <location>
        <begin position="27"/>
        <end position="608"/>
    </location>
</feature>
<evidence type="ECO:0000256" key="3">
    <source>
        <dbReference type="ARBA" id="ARBA00022452"/>
    </source>
</evidence>
<keyword evidence="2 7" id="KW-0813">Transport</keyword>